<accession>A0ABW2ADC8</accession>
<dbReference type="GO" id="GO:0005524">
    <property type="term" value="F:ATP binding"/>
    <property type="evidence" value="ECO:0007669"/>
    <property type="project" value="UniProtKB-KW"/>
</dbReference>
<dbReference type="PANTHER" id="PTHR16305">
    <property type="entry name" value="TESTICULAR SOLUBLE ADENYLYL CYCLASE"/>
    <property type="match status" value="1"/>
</dbReference>
<dbReference type="Gene3D" id="1.10.10.10">
    <property type="entry name" value="Winged helix-like DNA-binding domain superfamily/Winged helix DNA-binding domain"/>
    <property type="match status" value="1"/>
</dbReference>
<comment type="caution">
    <text evidence="4">The sequence shown here is derived from an EMBL/GenBank/DDBJ whole genome shotgun (WGS) entry which is preliminary data.</text>
</comment>
<organism evidence="4 5">
    <name type="scientific">Flexivirga alba</name>
    <dbReference type="NCBI Taxonomy" id="702742"/>
    <lineage>
        <taxon>Bacteria</taxon>
        <taxon>Bacillati</taxon>
        <taxon>Actinomycetota</taxon>
        <taxon>Actinomycetes</taxon>
        <taxon>Micrococcales</taxon>
        <taxon>Dermacoccaceae</taxon>
        <taxon>Flexivirga</taxon>
    </lineage>
</organism>
<dbReference type="Gene3D" id="1.25.40.10">
    <property type="entry name" value="Tetratricopeptide repeat domain"/>
    <property type="match status" value="1"/>
</dbReference>
<keyword evidence="5" id="KW-1185">Reference proteome</keyword>
<dbReference type="InterPro" id="IPR041664">
    <property type="entry name" value="AAA_16"/>
</dbReference>
<dbReference type="PROSITE" id="PS50043">
    <property type="entry name" value="HTH_LUXR_2"/>
    <property type="match status" value="1"/>
</dbReference>
<dbReference type="Pfam" id="PF00196">
    <property type="entry name" value="GerE"/>
    <property type="match status" value="1"/>
</dbReference>
<proteinExistence type="predicted"/>
<keyword evidence="2 4" id="KW-0067">ATP-binding</keyword>
<dbReference type="Pfam" id="PF13191">
    <property type="entry name" value="AAA_16"/>
    <property type="match status" value="1"/>
</dbReference>
<name>A0ABW2ADC8_9MICO</name>
<keyword evidence="1" id="KW-0547">Nucleotide-binding</keyword>
<dbReference type="PANTHER" id="PTHR16305:SF35">
    <property type="entry name" value="TRANSCRIPTIONAL ACTIVATOR DOMAIN"/>
    <property type="match status" value="1"/>
</dbReference>
<protein>
    <submittedName>
        <fullName evidence="4">ATP-binding protein</fullName>
    </submittedName>
</protein>
<evidence type="ECO:0000259" key="3">
    <source>
        <dbReference type="PROSITE" id="PS50043"/>
    </source>
</evidence>
<gene>
    <name evidence="4" type="ORF">ACFQDH_05915</name>
</gene>
<dbReference type="InterPro" id="IPR036388">
    <property type="entry name" value="WH-like_DNA-bd_sf"/>
</dbReference>
<evidence type="ECO:0000313" key="5">
    <source>
        <dbReference type="Proteomes" id="UP001596298"/>
    </source>
</evidence>
<evidence type="ECO:0000313" key="4">
    <source>
        <dbReference type="EMBL" id="MFC6704811.1"/>
    </source>
</evidence>
<evidence type="ECO:0000256" key="2">
    <source>
        <dbReference type="ARBA" id="ARBA00022840"/>
    </source>
</evidence>
<sequence length="883" mass="95351">MLRASADAMARRHTHQLLLDALAPVLTDEDRRALAGPAEYAVGERLHSVIDRLAAAPTVLVLEDLQWADLASLGLLARLSRTLEQIPLLIIVSLRTQAQHETPPALDHLLSVLSERGLLETMTLRPLPDVTCLAITEQLTGGRVEGVLAQRLAAAGGNPLFLTEMVRALLRDGAVTIGPHGDALLDAPAGPSPSLSMVIMRYLSHLGAPTRELLASAALLGTSFPMAQLRIVADQPMSSLLPMLREALAAGILEETTHELLRFRHALIQEVLLNDLPGVVRAELHREIAIRLDAQQVAPATVAEHLLRAPAAAHDAPWLLRLAERTAQAAPDTATQLWRLVESVTAEEDPQHAAASAGLAFAALRDGRIVEAGEIAERTLERDVPPATLTKLATIRTHTLMLRHRHVEARDAADGYAVSQVLEPAARAEQLSFACWPRLLLGDLAGARRVAAEAAAFGAEVGSRGAEIYALTLQGLMANCRGDLEEAVRLLSEAVAKVDHHPSMTGIEPFPHAQLAVALADVDRTDDVITQLHRGLQISAAFDYRTGVLAAHALGAHALSHSGNLADIAAELDAHRSLVGSMDVRLDLPVRGLWAHVLDHQRGPEAAHEWAAGLDPVPDRASWAGRGRAWSWRGRSQLERARGDLVGTFEVLWAGWEEFRATEMLMDSAELGLDLVDLARAVVVSSIGDPATARDRAHEVVDVLTALADHNAPVTHLRATALAVRGVAMDDPESLADAATLMGTTVRHLDHARIAELAAIARQTHGQQARRLAETALRVYAEVGADHDVTRARSAFRQAGVRVASPPRDRPRIGWESLTRTEERIARHLAIGETNPEIAESLFVSRRTVESHVSNVLAKLGLRSRTEVAVFVARRVEDVRQDG</sequence>
<reference evidence="5" key="1">
    <citation type="journal article" date="2019" name="Int. J. Syst. Evol. Microbiol.">
        <title>The Global Catalogue of Microorganisms (GCM) 10K type strain sequencing project: providing services to taxonomists for standard genome sequencing and annotation.</title>
        <authorList>
            <consortium name="The Broad Institute Genomics Platform"/>
            <consortium name="The Broad Institute Genome Sequencing Center for Infectious Disease"/>
            <person name="Wu L."/>
            <person name="Ma J."/>
        </authorList>
    </citation>
    <scope>NUCLEOTIDE SEQUENCE [LARGE SCALE GENOMIC DNA]</scope>
    <source>
        <strain evidence="5">CCUG 58127</strain>
    </source>
</reference>
<dbReference type="Proteomes" id="UP001596298">
    <property type="component" value="Unassembled WGS sequence"/>
</dbReference>
<dbReference type="PRINTS" id="PR00038">
    <property type="entry name" value="HTHLUXR"/>
</dbReference>
<dbReference type="RefSeq" id="WP_382399380.1">
    <property type="nucleotide sequence ID" value="NZ_JBHSWH010000001.1"/>
</dbReference>
<dbReference type="SMART" id="SM00421">
    <property type="entry name" value="HTH_LUXR"/>
    <property type="match status" value="1"/>
</dbReference>
<dbReference type="InterPro" id="IPR016032">
    <property type="entry name" value="Sig_transdc_resp-reg_C-effctor"/>
</dbReference>
<feature type="domain" description="HTH luxR-type" evidence="3">
    <location>
        <begin position="811"/>
        <end position="876"/>
    </location>
</feature>
<dbReference type="InterPro" id="IPR011990">
    <property type="entry name" value="TPR-like_helical_dom_sf"/>
</dbReference>
<dbReference type="CDD" id="cd06170">
    <property type="entry name" value="LuxR_C_like"/>
    <property type="match status" value="1"/>
</dbReference>
<dbReference type="EMBL" id="JBHSWH010000001">
    <property type="protein sequence ID" value="MFC6704811.1"/>
    <property type="molecule type" value="Genomic_DNA"/>
</dbReference>
<evidence type="ECO:0000256" key="1">
    <source>
        <dbReference type="ARBA" id="ARBA00022741"/>
    </source>
</evidence>
<dbReference type="InterPro" id="IPR000792">
    <property type="entry name" value="Tscrpt_reg_LuxR_C"/>
</dbReference>
<dbReference type="PROSITE" id="PS00622">
    <property type="entry name" value="HTH_LUXR_1"/>
    <property type="match status" value="1"/>
</dbReference>
<dbReference type="SUPFAM" id="SSF46894">
    <property type="entry name" value="C-terminal effector domain of the bipartite response regulators"/>
    <property type="match status" value="1"/>
</dbReference>